<dbReference type="AlphaFoldDB" id="A0A328AX83"/>
<gene>
    <name evidence="1" type="ORF">DJ021_03085</name>
</gene>
<dbReference type="EMBL" id="QFYP01000001">
    <property type="protein sequence ID" value="RAK58855.1"/>
    <property type="molecule type" value="Genomic_DNA"/>
</dbReference>
<accession>A0A328AX83</accession>
<sequence>MRTLSDLEVYQRLTGMVEELERLAAESASLIGETALKTAATTLRGMASAVYEHSLSQDEPG</sequence>
<dbReference type="RefSeq" id="WP_111456148.1">
    <property type="nucleotide sequence ID" value="NZ_QFYP01000001.1"/>
</dbReference>
<proteinExistence type="predicted"/>
<name>A0A328AX83_9CAUL</name>
<protein>
    <submittedName>
        <fullName evidence="1">Uncharacterized protein</fullName>
    </submittedName>
</protein>
<keyword evidence="2" id="KW-1185">Reference proteome</keyword>
<evidence type="ECO:0000313" key="1">
    <source>
        <dbReference type="EMBL" id="RAK58855.1"/>
    </source>
</evidence>
<comment type="caution">
    <text evidence="1">The sequence shown here is derived from an EMBL/GenBank/DDBJ whole genome shotgun (WGS) entry which is preliminary data.</text>
</comment>
<reference evidence="2" key="1">
    <citation type="submission" date="2018-05" db="EMBL/GenBank/DDBJ databases">
        <authorList>
            <person name="Li X."/>
        </authorList>
    </citation>
    <scope>NUCLEOTIDE SEQUENCE [LARGE SCALE GENOMIC DNA]</scope>
    <source>
        <strain evidence="2">HKS-05</strain>
    </source>
</reference>
<organism evidence="1 2">
    <name type="scientific">Phenylobacterium hankyongense</name>
    <dbReference type="NCBI Taxonomy" id="1813876"/>
    <lineage>
        <taxon>Bacteria</taxon>
        <taxon>Pseudomonadati</taxon>
        <taxon>Pseudomonadota</taxon>
        <taxon>Alphaproteobacteria</taxon>
        <taxon>Caulobacterales</taxon>
        <taxon>Caulobacteraceae</taxon>
        <taxon>Phenylobacterium</taxon>
    </lineage>
</organism>
<evidence type="ECO:0000313" key="2">
    <source>
        <dbReference type="Proteomes" id="UP000249842"/>
    </source>
</evidence>
<dbReference type="OrthoDB" id="9955218at2"/>
<dbReference type="Proteomes" id="UP000249842">
    <property type="component" value="Unassembled WGS sequence"/>
</dbReference>